<sequence>MCGIVGYTGERDAAPIIVDSLVRLEYRGYDSAGVATIHEGRLYLEKDAGKLTEGGEPTKLQRSLRKLPGKIGIGHTRWATHGDPNRRNAHPHTDCRDEIAVVHNGIIENFMQLREELEDKGHRFDSETDTEVVPHLIEQGMKEGKSFFEAFVEAVRRLEGSYAIAAICTREPDVILAARKESPLVVGLGDDGNFLASDIPAILPETNRVIPIDDGEIVVVKRDEVRILDAETLEDVTEEKEVQIVEEDPHTLERRGYPHFMLKEIHEQPEAVRNTLRIERENLMEMAEELVGGDYTKLYIVACGTSYHAGLGAKYATELLAKFPVDVVIASEFRYVTKELVDENTLVLAISQSGETADTLAAVREANARGATTIALTNVVGSTITREVDHVMYTHAGFEKAVAATKTYTAQLAAMYTLAVELARHFGEITNKEAEEYHAELNKVPEMLEEVLSWEREREIAVMGGRYKERPNWFFIGRGPGYPTAMEGALKLKEITYQHAEAYPAGELKHGPLALIEEGVPVVAVAQPGGVYEKMLANIEEVKARGATVITVADEKDEAVEEHSDHVIRVPSISEVFSPIVYTVPLQLLAYYMSVARGIDPDYPRNLAKSVTVE</sequence>
<dbReference type="NCBIfam" id="NF001484">
    <property type="entry name" value="PRK00331.1"/>
    <property type="match status" value="1"/>
</dbReference>
<dbReference type="FunFam" id="3.40.50.10490:FF:000002">
    <property type="entry name" value="Glutamine--fructose-6-phosphate aminotransferase [isomerizing]"/>
    <property type="match status" value="1"/>
</dbReference>
<dbReference type="PANTHER" id="PTHR10937">
    <property type="entry name" value="GLUCOSAMINE--FRUCTOSE-6-PHOSPHATE AMINOTRANSFERASE, ISOMERIZING"/>
    <property type="match status" value="1"/>
</dbReference>
<dbReference type="GO" id="GO:0006487">
    <property type="term" value="P:protein N-linked glycosylation"/>
    <property type="evidence" value="ECO:0007669"/>
    <property type="project" value="TreeGrafter"/>
</dbReference>
<feature type="active site" description="Nucleophile; for GATase activity" evidence="11">
    <location>
        <position position="2"/>
    </location>
</feature>
<dbReference type="InterPro" id="IPR035466">
    <property type="entry name" value="GlmS/AgaS_SIS"/>
</dbReference>
<dbReference type="GO" id="GO:0004360">
    <property type="term" value="F:glutamine-fructose-6-phosphate transaminase (isomerizing) activity"/>
    <property type="evidence" value="ECO:0007669"/>
    <property type="project" value="UniProtKB-UniRule"/>
</dbReference>
<dbReference type="RefSeq" id="WP_148679391.1">
    <property type="nucleotide sequence ID" value="NZ_DUJS01000004.1"/>
</dbReference>
<gene>
    <name evidence="11 14" type="primary">glmS</name>
    <name evidence="14" type="ORF">HA336_05820</name>
</gene>
<dbReference type="OMA" id="ASEYRYA"/>
<dbReference type="NCBIfam" id="TIGR01135">
    <property type="entry name" value="glmS"/>
    <property type="match status" value="1"/>
</dbReference>
<evidence type="ECO:0000259" key="13">
    <source>
        <dbReference type="PROSITE" id="PS51464"/>
    </source>
</evidence>
<keyword evidence="9" id="KW-0315">Glutamine amidotransferase</keyword>
<dbReference type="Pfam" id="PF13522">
    <property type="entry name" value="GATase_6"/>
    <property type="match status" value="1"/>
</dbReference>
<dbReference type="PROSITE" id="PS51464">
    <property type="entry name" value="SIS"/>
    <property type="match status" value="2"/>
</dbReference>
<comment type="subcellular location">
    <subcellularLocation>
        <location evidence="2 11">Cytoplasm</location>
    </subcellularLocation>
</comment>
<evidence type="ECO:0000256" key="5">
    <source>
        <dbReference type="ARBA" id="ARBA00022490"/>
    </source>
</evidence>
<feature type="domain" description="SIS" evidence="13">
    <location>
        <begin position="286"/>
        <end position="428"/>
    </location>
</feature>
<dbReference type="HAMAP" id="MF_00164">
    <property type="entry name" value="GlmS"/>
    <property type="match status" value="1"/>
</dbReference>
<dbReference type="GO" id="GO:0005975">
    <property type="term" value="P:carbohydrate metabolic process"/>
    <property type="evidence" value="ECO:0007669"/>
    <property type="project" value="UniProtKB-UniRule"/>
</dbReference>
<evidence type="ECO:0000256" key="7">
    <source>
        <dbReference type="ARBA" id="ARBA00022679"/>
    </source>
</evidence>
<comment type="catalytic activity">
    <reaction evidence="1 11">
        <text>D-fructose 6-phosphate + L-glutamine = D-glucosamine 6-phosphate + L-glutamate</text>
        <dbReference type="Rhea" id="RHEA:13237"/>
        <dbReference type="ChEBI" id="CHEBI:29985"/>
        <dbReference type="ChEBI" id="CHEBI:58359"/>
        <dbReference type="ChEBI" id="CHEBI:58725"/>
        <dbReference type="ChEBI" id="CHEBI:61527"/>
        <dbReference type="EC" id="2.6.1.16"/>
    </reaction>
</comment>
<dbReference type="InterPro" id="IPR005855">
    <property type="entry name" value="GFAT"/>
</dbReference>
<dbReference type="InterPro" id="IPR047084">
    <property type="entry name" value="GFAT_N"/>
</dbReference>
<proteinExistence type="inferred from homology"/>
<dbReference type="InterPro" id="IPR046348">
    <property type="entry name" value="SIS_dom_sf"/>
</dbReference>
<evidence type="ECO:0000256" key="8">
    <source>
        <dbReference type="ARBA" id="ARBA00022737"/>
    </source>
</evidence>
<keyword evidence="8" id="KW-0677">Repeat</keyword>
<evidence type="ECO:0000256" key="3">
    <source>
        <dbReference type="ARBA" id="ARBA00012916"/>
    </source>
</evidence>
<dbReference type="InterPro" id="IPR001347">
    <property type="entry name" value="SIS_dom"/>
</dbReference>
<keyword evidence="6 11" id="KW-0032">Aminotransferase</keyword>
<dbReference type="Pfam" id="PF01380">
    <property type="entry name" value="SIS"/>
    <property type="match status" value="2"/>
</dbReference>
<keyword evidence="5 11" id="KW-0963">Cytoplasm</keyword>
<feature type="domain" description="SIS" evidence="13">
    <location>
        <begin position="463"/>
        <end position="604"/>
    </location>
</feature>
<evidence type="ECO:0000256" key="6">
    <source>
        <dbReference type="ARBA" id="ARBA00022576"/>
    </source>
</evidence>
<name>A0A832TD96_9EURY</name>
<accession>A0A832TD96</accession>
<evidence type="ECO:0000256" key="9">
    <source>
        <dbReference type="ARBA" id="ARBA00022962"/>
    </source>
</evidence>
<dbReference type="SUPFAM" id="SSF56235">
    <property type="entry name" value="N-terminal nucleophile aminohydrolases (Ntn hydrolases)"/>
    <property type="match status" value="1"/>
</dbReference>
<dbReference type="PANTHER" id="PTHR10937:SF0">
    <property type="entry name" value="GLUTAMINE--FRUCTOSE-6-PHOSPHATE TRANSAMINASE (ISOMERIZING)"/>
    <property type="match status" value="1"/>
</dbReference>
<dbReference type="GO" id="GO:0006002">
    <property type="term" value="P:fructose 6-phosphate metabolic process"/>
    <property type="evidence" value="ECO:0007669"/>
    <property type="project" value="TreeGrafter"/>
</dbReference>
<protein>
    <recommendedName>
        <fullName evidence="4 11">Glutamine--fructose-6-phosphate aminotransferase [isomerizing]</fullName>
        <ecNumber evidence="3 11">2.6.1.16</ecNumber>
    </recommendedName>
    <alternativeName>
        <fullName evidence="11">D-fructose-6-phosphate amidotransferase</fullName>
    </alternativeName>
    <alternativeName>
        <fullName evidence="11">GFAT</fullName>
    </alternativeName>
    <alternativeName>
        <fullName evidence="11">Glucosamine-6-phosphate synthase</fullName>
    </alternativeName>
    <alternativeName>
        <fullName evidence="11">Hexosephosphate aminotransferase</fullName>
    </alternativeName>
    <alternativeName>
        <fullName evidence="11">L-glutamine--D-fructose-6-phosphate amidotransferase</fullName>
    </alternativeName>
</protein>
<dbReference type="SUPFAM" id="SSF53697">
    <property type="entry name" value="SIS domain"/>
    <property type="match status" value="1"/>
</dbReference>
<dbReference type="CDD" id="cd00714">
    <property type="entry name" value="GFAT"/>
    <property type="match status" value="1"/>
</dbReference>
<dbReference type="FunFam" id="3.40.50.10490:FF:000001">
    <property type="entry name" value="Glutamine--fructose-6-phosphate aminotransferase [isomerizing]"/>
    <property type="match status" value="1"/>
</dbReference>
<dbReference type="Gene3D" id="3.60.20.10">
    <property type="entry name" value="Glutamine Phosphoribosylpyrophosphate, subunit 1, domain 1"/>
    <property type="match status" value="1"/>
</dbReference>
<organism evidence="14 15">
    <name type="scientific">Methanopyrus kandleri</name>
    <dbReference type="NCBI Taxonomy" id="2320"/>
    <lineage>
        <taxon>Archaea</taxon>
        <taxon>Methanobacteriati</taxon>
        <taxon>Methanobacteriota</taxon>
        <taxon>Methanomada group</taxon>
        <taxon>Methanopyri</taxon>
        <taxon>Methanopyrales</taxon>
        <taxon>Methanopyraceae</taxon>
        <taxon>Methanopyrus</taxon>
    </lineage>
</organism>
<dbReference type="GO" id="GO:0097367">
    <property type="term" value="F:carbohydrate derivative binding"/>
    <property type="evidence" value="ECO:0007669"/>
    <property type="project" value="InterPro"/>
</dbReference>
<evidence type="ECO:0000256" key="1">
    <source>
        <dbReference type="ARBA" id="ARBA00001031"/>
    </source>
</evidence>
<evidence type="ECO:0000259" key="12">
    <source>
        <dbReference type="PROSITE" id="PS51278"/>
    </source>
</evidence>
<dbReference type="GO" id="GO:0005737">
    <property type="term" value="C:cytoplasm"/>
    <property type="evidence" value="ECO:0007669"/>
    <property type="project" value="UniProtKB-SubCell"/>
</dbReference>
<dbReference type="InterPro" id="IPR017932">
    <property type="entry name" value="GATase_2_dom"/>
</dbReference>
<keyword evidence="7 11" id="KW-0808">Transferase</keyword>
<dbReference type="Proteomes" id="UP000619545">
    <property type="component" value="Unassembled WGS sequence"/>
</dbReference>
<evidence type="ECO:0000313" key="14">
    <source>
        <dbReference type="EMBL" id="HII70733.1"/>
    </source>
</evidence>
<reference evidence="14" key="1">
    <citation type="journal article" date="2020" name="bioRxiv">
        <title>A rank-normalized archaeal taxonomy based on genome phylogeny resolves widespread incomplete and uneven classifications.</title>
        <authorList>
            <person name="Rinke C."/>
            <person name="Chuvochina M."/>
            <person name="Mussig A.J."/>
            <person name="Chaumeil P.-A."/>
            <person name="Waite D.W."/>
            <person name="Whitman W.B."/>
            <person name="Parks D.H."/>
            <person name="Hugenholtz P."/>
        </authorList>
    </citation>
    <scope>NUCLEOTIDE SEQUENCE</scope>
    <source>
        <strain evidence="14">UBA8853</strain>
    </source>
</reference>
<dbReference type="GeneID" id="1477430"/>
<dbReference type="GO" id="GO:0006047">
    <property type="term" value="P:UDP-N-acetylglucosamine metabolic process"/>
    <property type="evidence" value="ECO:0007669"/>
    <property type="project" value="TreeGrafter"/>
</dbReference>
<comment type="subunit">
    <text evidence="11">Homodimer.</text>
</comment>
<feature type="domain" description="Glutamine amidotransferase type-2" evidence="12">
    <location>
        <begin position="2"/>
        <end position="223"/>
    </location>
</feature>
<evidence type="ECO:0000256" key="2">
    <source>
        <dbReference type="ARBA" id="ARBA00004496"/>
    </source>
</evidence>
<evidence type="ECO:0000256" key="11">
    <source>
        <dbReference type="HAMAP-Rule" id="MF_00164"/>
    </source>
</evidence>
<dbReference type="EC" id="2.6.1.16" evidence="3 11"/>
<evidence type="ECO:0000313" key="15">
    <source>
        <dbReference type="Proteomes" id="UP000619545"/>
    </source>
</evidence>
<dbReference type="CDD" id="cd05008">
    <property type="entry name" value="SIS_GlmS_GlmD_1"/>
    <property type="match status" value="1"/>
</dbReference>
<comment type="function">
    <text evidence="10 11">Catalyzes the first step in hexosamine metabolism, converting fructose-6P into glucosamine-6P using glutamine as a nitrogen source.</text>
</comment>
<dbReference type="InterPro" id="IPR029055">
    <property type="entry name" value="Ntn_hydrolases_N"/>
</dbReference>
<dbReference type="FunFam" id="3.60.20.10:FF:000006">
    <property type="entry name" value="Glutamine--fructose-6-phosphate aminotransferase [isomerizing]"/>
    <property type="match status" value="1"/>
</dbReference>
<comment type="caution">
    <text evidence="14">The sequence shown here is derived from an EMBL/GenBank/DDBJ whole genome shotgun (WGS) entry which is preliminary data.</text>
</comment>
<dbReference type="PROSITE" id="PS51278">
    <property type="entry name" value="GATASE_TYPE_2"/>
    <property type="match status" value="1"/>
</dbReference>
<evidence type="ECO:0000256" key="10">
    <source>
        <dbReference type="ARBA" id="ARBA00055466"/>
    </source>
</evidence>
<dbReference type="GO" id="GO:0046349">
    <property type="term" value="P:amino sugar biosynthetic process"/>
    <property type="evidence" value="ECO:0007669"/>
    <property type="project" value="UniProtKB-ARBA"/>
</dbReference>
<dbReference type="AlphaFoldDB" id="A0A832TD96"/>
<evidence type="ECO:0000256" key="4">
    <source>
        <dbReference type="ARBA" id="ARBA00016090"/>
    </source>
</evidence>
<dbReference type="SMR" id="A0A832TD96"/>
<feature type="initiator methionine" description="Removed" evidence="11">
    <location>
        <position position="1"/>
    </location>
</feature>
<dbReference type="Gene3D" id="3.40.50.10490">
    <property type="entry name" value="Glucose-6-phosphate isomerase like protein, domain 1"/>
    <property type="match status" value="2"/>
</dbReference>
<dbReference type="EMBL" id="DUJS01000004">
    <property type="protein sequence ID" value="HII70733.1"/>
    <property type="molecule type" value="Genomic_DNA"/>
</dbReference>
<dbReference type="InterPro" id="IPR035490">
    <property type="entry name" value="GlmS/FrlB_SIS"/>
</dbReference>
<dbReference type="CDD" id="cd05009">
    <property type="entry name" value="SIS_GlmS_GlmD_2"/>
    <property type="match status" value="1"/>
</dbReference>
<feature type="active site" description="For Fru-6P isomerization activity" evidence="11">
    <location>
        <position position="609"/>
    </location>
</feature>